<dbReference type="PANTHER" id="PTHR10516">
    <property type="entry name" value="PEPTIDYL-PROLYL CIS-TRANS ISOMERASE"/>
    <property type="match status" value="1"/>
</dbReference>
<evidence type="ECO:0000256" key="1">
    <source>
        <dbReference type="ARBA" id="ARBA00000971"/>
    </source>
</evidence>
<dbReference type="PANTHER" id="PTHR10516:SF443">
    <property type="entry name" value="FK506-BINDING PROTEIN 59-RELATED"/>
    <property type="match status" value="1"/>
</dbReference>
<evidence type="ECO:0000256" key="3">
    <source>
        <dbReference type="ARBA" id="ARBA00023110"/>
    </source>
</evidence>
<organism evidence="7 8">
    <name type="scientific">Prorocentrum cordatum</name>
    <dbReference type="NCBI Taxonomy" id="2364126"/>
    <lineage>
        <taxon>Eukaryota</taxon>
        <taxon>Sar</taxon>
        <taxon>Alveolata</taxon>
        <taxon>Dinophyceae</taxon>
        <taxon>Prorocentrales</taxon>
        <taxon>Prorocentraceae</taxon>
        <taxon>Prorocentrum</taxon>
    </lineage>
</organism>
<evidence type="ECO:0000256" key="4">
    <source>
        <dbReference type="ARBA" id="ARBA00023235"/>
    </source>
</evidence>
<keyword evidence="4 5" id="KW-0413">Isomerase</keyword>
<accession>A0ABN9T7Y0</accession>
<comment type="caution">
    <text evidence="7">The sequence shown here is derived from an EMBL/GenBank/DDBJ whole genome shotgun (WGS) entry which is preliminary data.</text>
</comment>
<dbReference type="EC" id="5.2.1.8" evidence="2 5"/>
<dbReference type="InterPro" id="IPR046357">
    <property type="entry name" value="PPIase_dom_sf"/>
</dbReference>
<proteinExistence type="predicted"/>
<evidence type="ECO:0000259" key="6">
    <source>
        <dbReference type="PROSITE" id="PS50059"/>
    </source>
</evidence>
<dbReference type="InterPro" id="IPR001179">
    <property type="entry name" value="PPIase_FKBP_dom"/>
</dbReference>
<reference evidence="7" key="1">
    <citation type="submission" date="2023-10" db="EMBL/GenBank/DDBJ databases">
        <authorList>
            <person name="Chen Y."/>
            <person name="Shah S."/>
            <person name="Dougan E. K."/>
            <person name="Thang M."/>
            <person name="Chan C."/>
        </authorList>
    </citation>
    <scope>NUCLEOTIDE SEQUENCE [LARGE SCALE GENOMIC DNA]</scope>
</reference>
<dbReference type="SUPFAM" id="SSF54534">
    <property type="entry name" value="FKBP-like"/>
    <property type="match status" value="2"/>
</dbReference>
<evidence type="ECO:0000256" key="2">
    <source>
        <dbReference type="ARBA" id="ARBA00013194"/>
    </source>
</evidence>
<dbReference type="EMBL" id="CAUYUJ010014437">
    <property type="protein sequence ID" value="CAK0841199.1"/>
    <property type="molecule type" value="Genomic_DNA"/>
</dbReference>
<evidence type="ECO:0000256" key="5">
    <source>
        <dbReference type="PROSITE-ProRule" id="PRU00277"/>
    </source>
</evidence>
<evidence type="ECO:0000313" key="8">
    <source>
        <dbReference type="Proteomes" id="UP001189429"/>
    </source>
</evidence>
<protein>
    <recommendedName>
        <fullName evidence="2 5">peptidylprolyl isomerase</fullName>
        <ecNumber evidence="2 5">5.2.1.8</ecNumber>
    </recommendedName>
</protein>
<comment type="catalytic activity">
    <reaction evidence="1 5">
        <text>[protein]-peptidylproline (omega=180) = [protein]-peptidylproline (omega=0)</text>
        <dbReference type="Rhea" id="RHEA:16237"/>
        <dbReference type="Rhea" id="RHEA-COMP:10747"/>
        <dbReference type="Rhea" id="RHEA-COMP:10748"/>
        <dbReference type="ChEBI" id="CHEBI:83833"/>
        <dbReference type="ChEBI" id="CHEBI:83834"/>
        <dbReference type="EC" id="5.2.1.8"/>
    </reaction>
</comment>
<feature type="domain" description="PPIase FKBP-type" evidence="6">
    <location>
        <begin position="24"/>
        <end position="117"/>
    </location>
</feature>
<dbReference type="Pfam" id="PF00254">
    <property type="entry name" value="FKBP_C"/>
    <property type="match status" value="2"/>
</dbReference>
<sequence>MWDKDIHKEVVRKAPYSGKTPKQGDEVRIHYTGSRAPDGATFASSHQSADGKPYAFKLGVGAVMEAWDRVVATMKRGELSRFTVPEMYLHGGPPELLDRVPDDCDSVVYEIELVGVTSITDVFGDGGVIQTVVDDGEEYARPPKAGSEVQVGYELASCEGQVLDRKPAMDFKTGGPYPEGVLPGRVLDKALLSMKRGEVVTLRCRPQYAFGDAGSPALGVPAGAEVVARLELKEIYEVEDVGRKASWDTGRGRGIAVLR</sequence>
<keyword evidence="3 5" id="KW-0697">Rotamase</keyword>
<feature type="domain" description="PPIase FKBP-type" evidence="6">
    <location>
        <begin position="146"/>
        <end position="236"/>
    </location>
</feature>
<gene>
    <name evidence="7" type="ORF">PCOR1329_LOCUS36468</name>
</gene>
<dbReference type="Gene3D" id="3.10.50.40">
    <property type="match status" value="2"/>
</dbReference>
<name>A0ABN9T7Y0_9DINO</name>
<dbReference type="PROSITE" id="PS50059">
    <property type="entry name" value="FKBP_PPIASE"/>
    <property type="match status" value="2"/>
</dbReference>
<keyword evidence="8" id="KW-1185">Reference proteome</keyword>
<dbReference type="InterPro" id="IPR050689">
    <property type="entry name" value="FKBP-type_PPIase"/>
</dbReference>
<dbReference type="Proteomes" id="UP001189429">
    <property type="component" value="Unassembled WGS sequence"/>
</dbReference>
<evidence type="ECO:0000313" key="7">
    <source>
        <dbReference type="EMBL" id="CAK0841199.1"/>
    </source>
</evidence>